<dbReference type="AlphaFoldDB" id="A0ABD1YHS8"/>
<organism evidence="1 2">
    <name type="scientific">Riccia fluitans</name>
    <dbReference type="NCBI Taxonomy" id="41844"/>
    <lineage>
        <taxon>Eukaryota</taxon>
        <taxon>Viridiplantae</taxon>
        <taxon>Streptophyta</taxon>
        <taxon>Embryophyta</taxon>
        <taxon>Marchantiophyta</taxon>
        <taxon>Marchantiopsida</taxon>
        <taxon>Marchantiidae</taxon>
        <taxon>Marchantiales</taxon>
        <taxon>Ricciaceae</taxon>
        <taxon>Riccia</taxon>
    </lineage>
</organism>
<gene>
    <name evidence="1" type="ORF">R1flu_015034</name>
</gene>
<sequence length="473" mass="53393">MADYDDHLLEACVGSLCFVQPYGEYEPPPYYPRFPRRDYRWKVGARIKATSGVQCKLSHSFFLPDCLGIGDDARWRWQGIPVALMTSATFDISSHYPDNMVRGDSIFRCLRLRPRARLKSLTPVFGDLSLRLMVELLPTPMLVVARQFHFGTTRITLRANMEPGVKLGTIKNPRCTLQVDWHPADSLKMVLEPVKNLFTMQYSRPLRLTSSCEAVASGLAEVPASLMHWGGSGLPVPGVPAKLKLDSVKLSHVITDKPPRTPPLPFSANLRASKTIGTTDFISVIPGHWIDPGSEVGAPGEREFNMEVVNILEKQLRGNGWKVLRPDRECPDLSWEEYLHWVTKKTSKGIPVLEIHGQGSKADYRGLVLGVIGDEHAPLNKELAKDFGYFQMNWKDLGLPKRGGVILESFNTDEVLQMAPWHRKWSVRRLANRITTCIERASYENRLSRGVVLEDDNDVDILLLDEKLRNTKN</sequence>
<proteinExistence type="predicted"/>
<dbReference type="EMBL" id="JBHFFA010000004">
    <property type="protein sequence ID" value="KAL2630348.1"/>
    <property type="molecule type" value="Genomic_DNA"/>
</dbReference>
<evidence type="ECO:0000313" key="2">
    <source>
        <dbReference type="Proteomes" id="UP001605036"/>
    </source>
</evidence>
<evidence type="ECO:0000313" key="1">
    <source>
        <dbReference type="EMBL" id="KAL2630348.1"/>
    </source>
</evidence>
<comment type="caution">
    <text evidence="1">The sequence shown here is derived from an EMBL/GenBank/DDBJ whole genome shotgun (WGS) entry which is preliminary data.</text>
</comment>
<dbReference type="Proteomes" id="UP001605036">
    <property type="component" value="Unassembled WGS sequence"/>
</dbReference>
<keyword evidence="2" id="KW-1185">Reference proteome</keyword>
<protein>
    <submittedName>
        <fullName evidence="1">Uncharacterized protein</fullName>
    </submittedName>
</protein>
<reference evidence="1 2" key="1">
    <citation type="submission" date="2024-09" db="EMBL/GenBank/DDBJ databases">
        <title>Chromosome-scale assembly of Riccia fluitans.</title>
        <authorList>
            <person name="Paukszto L."/>
            <person name="Sawicki J."/>
            <person name="Karawczyk K."/>
            <person name="Piernik-Szablinska J."/>
            <person name="Szczecinska M."/>
            <person name="Mazdziarz M."/>
        </authorList>
    </citation>
    <scope>NUCLEOTIDE SEQUENCE [LARGE SCALE GENOMIC DNA]</scope>
    <source>
        <strain evidence="1">Rf_01</strain>
        <tissue evidence="1">Aerial parts of the thallus</tissue>
    </source>
</reference>
<name>A0ABD1YHS8_9MARC</name>
<accession>A0ABD1YHS8</accession>